<dbReference type="EMBL" id="JAGFBR010000003">
    <property type="protein sequence ID" value="KAH0468696.1"/>
    <property type="molecule type" value="Genomic_DNA"/>
</dbReference>
<keyword evidence="2" id="KW-0805">Transcription regulation</keyword>
<sequence>MRKELKSSRWRNRSSGKRSMRSCDIELEEIRAYFHMPITKAAMEMNIGLTVLKKRCRDVGITRWPHRKLKSLNTLINNIQVVFSTPSILQEIGKSSIDVNIMEELKSLEEHRKLMEENPEIQLTKETKKLRQACFKANYKKRLAMHAMSLPAAYSKDFF</sequence>
<reference evidence="8 9" key="1">
    <citation type="journal article" date="2021" name="Hortic Res">
        <title>Chromosome-scale assembly of the Dendrobium chrysotoxum genome enhances the understanding of orchid evolution.</title>
        <authorList>
            <person name="Zhang Y."/>
            <person name="Zhang G.Q."/>
            <person name="Zhang D."/>
            <person name="Liu X.D."/>
            <person name="Xu X.Y."/>
            <person name="Sun W.H."/>
            <person name="Yu X."/>
            <person name="Zhu X."/>
            <person name="Wang Z.W."/>
            <person name="Zhao X."/>
            <person name="Zhong W.Y."/>
            <person name="Chen H."/>
            <person name="Yin W.L."/>
            <person name="Huang T."/>
            <person name="Niu S.C."/>
            <person name="Liu Z.J."/>
        </authorList>
    </citation>
    <scope>NUCLEOTIDE SEQUENCE [LARGE SCALE GENOMIC DNA]</scope>
    <source>
        <strain evidence="8">Lindl</strain>
    </source>
</reference>
<keyword evidence="4" id="KW-0238">DNA-binding</keyword>
<accession>A0AAV7HJE8</accession>
<dbReference type="GO" id="GO:0003677">
    <property type="term" value="F:DNA binding"/>
    <property type="evidence" value="ECO:0007669"/>
    <property type="project" value="UniProtKB-KW"/>
</dbReference>
<evidence type="ECO:0000313" key="8">
    <source>
        <dbReference type="EMBL" id="KAH0468696.1"/>
    </source>
</evidence>
<keyword evidence="3" id="KW-0175">Coiled coil</keyword>
<keyword evidence="5" id="KW-0804">Transcription</keyword>
<dbReference type="GO" id="GO:0003700">
    <property type="term" value="F:DNA-binding transcription factor activity"/>
    <property type="evidence" value="ECO:0007669"/>
    <property type="project" value="InterPro"/>
</dbReference>
<dbReference type="InterPro" id="IPR044607">
    <property type="entry name" value="RKD-like"/>
</dbReference>
<evidence type="ECO:0000256" key="4">
    <source>
        <dbReference type="ARBA" id="ARBA00023125"/>
    </source>
</evidence>
<keyword evidence="9" id="KW-1185">Reference proteome</keyword>
<dbReference type="PANTHER" id="PTHR46373">
    <property type="entry name" value="PROTEIN RKD4"/>
    <property type="match status" value="1"/>
</dbReference>
<evidence type="ECO:0000256" key="3">
    <source>
        <dbReference type="ARBA" id="ARBA00023054"/>
    </source>
</evidence>
<dbReference type="InterPro" id="IPR003035">
    <property type="entry name" value="RWP-RK_dom"/>
</dbReference>
<evidence type="ECO:0000313" key="9">
    <source>
        <dbReference type="Proteomes" id="UP000775213"/>
    </source>
</evidence>
<comment type="caution">
    <text evidence="8">The sequence shown here is derived from an EMBL/GenBank/DDBJ whole genome shotgun (WGS) entry which is preliminary data.</text>
</comment>
<proteinExistence type="predicted"/>
<dbReference type="Pfam" id="PF02042">
    <property type="entry name" value="RWP-RK"/>
    <property type="match status" value="1"/>
</dbReference>
<evidence type="ECO:0000259" key="7">
    <source>
        <dbReference type="PROSITE" id="PS51519"/>
    </source>
</evidence>
<name>A0AAV7HJE8_DENCH</name>
<evidence type="ECO:0000256" key="5">
    <source>
        <dbReference type="ARBA" id="ARBA00023163"/>
    </source>
</evidence>
<comment type="function">
    <text evidence="1">Putative transcription factor.</text>
</comment>
<dbReference type="AlphaFoldDB" id="A0AAV7HJE8"/>
<evidence type="ECO:0000256" key="1">
    <source>
        <dbReference type="ARBA" id="ARBA00004049"/>
    </source>
</evidence>
<evidence type="ECO:0000256" key="2">
    <source>
        <dbReference type="ARBA" id="ARBA00023015"/>
    </source>
</evidence>
<dbReference type="Proteomes" id="UP000775213">
    <property type="component" value="Unassembled WGS sequence"/>
</dbReference>
<dbReference type="PANTHER" id="PTHR46373:SF2">
    <property type="entry name" value="RWP-RK DOMAIN-CONTAINING PROTEIN"/>
    <property type="match status" value="1"/>
</dbReference>
<dbReference type="PROSITE" id="PS51519">
    <property type="entry name" value="RWP_RK"/>
    <property type="match status" value="1"/>
</dbReference>
<evidence type="ECO:0000256" key="6">
    <source>
        <dbReference type="ARBA" id="ARBA00023242"/>
    </source>
</evidence>
<gene>
    <name evidence="8" type="ORF">IEQ34_001928</name>
</gene>
<keyword evidence="6" id="KW-0539">Nucleus</keyword>
<feature type="domain" description="RWP-RK" evidence="7">
    <location>
        <begin position="2"/>
        <end position="92"/>
    </location>
</feature>
<protein>
    <recommendedName>
        <fullName evidence="7">RWP-RK domain-containing protein</fullName>
    </recommendedName>
</protein>
<organism evidence="8 9">
    <name type="scientific">Dendrobium chrysotoxum</name>
    <name type="common">Orchid</name>
    <dbReference type="NCBI Taxonomy" id="161865"/>
    <lineage>
        <taxon>Eukaryota</taxon>
        <taxon>Viridiplantae</taxon>
        <taxon>Streptophyta</taxon>
        <taxon>Embryophyta</taxon>
        <taxon>Tracheophyta</taxon>
        <taxon>Spermatophyta</taxon>
        <taxon>Magnoliopsida</taxon>
        <taxon>Liliopsida</taxon>
        <taxon>Asparagales</taxon>
        <taxon>Orchidaceae</taxon>
        <taxon>Epidendroideae</taxon>
        <taxon>Malaxideae</taxon>
        <taxon>Dendrobiinae</taxon>
        <taxon>Dendrobium</taxon>
    </lineage>
</organism>